<evidence type="ECO:0000313" key="9">
    <source>
        <dbReference type="EMBL" id="MFC0594307.1"/>
    </source>
</evidence>
<dbReference type="Pfam" id="PF17827">
    <property type="entry name" value="PrmC_N"/>
    <property type="match status" value="1"/>
</dbReference>
<reference evidence="9 10" key="1">
    <citation type="submission" date="2024-09" db="EMBL/GenBank/DDBJ databases">
        <authorList>
            <person name="Sun Q."/>
            <person name="Mori K."/>
        </authorList>
    </citation>
    <scope>NUCLEOTIDE SEQUENCE [LARGE SCALE GENOMIC DNA]</scope>
    <source>
        <strain evidence="9 10">NCAIM B.02336</strain>
    </source>
</reference>
<feature type="binding site" evidence="5">
    <location>
        <position position="166"/>
    </location>
    <ligand>
        <name>S-adenosyl-L-methionine</name>
        <dbReference type="ChEBI" id="CHEBI:59789"/>
    </ligand>
</feature>
<dbReference type="InterPro" id="IPR019874">
    <property type="entry name" value="RF_methyltr_PrmC"/>
</dbReference>
<dbReference type="EC" id="2.1.1.297" evidence="5"/>
<comment type="function">
    <text evidence="5">Methylates the class 1 translation termination release factors RF1/PrfA and RF2/PrfB on the glutamine residue of the universally conserved GGQ motif.</text>
</comment>
<feature type="binding site" evidence="5">
    <location>
        <position position="193"/>
    </location>
    <ligand>
        <name>S-adenosyl-L-methionine</name>
        <dbReference type="ChEBI" id="CHEBI:59789"/>
    </ligand>
</feature>
<feature type="binding site" evidence="5">
    <location>
        <begin position="143"/>
        <end position="147"/>
    </location>
    <ligand>
        <name>S-adenosyl-L-methionine</name>
        <dbReference type="ChEBI" id="CHEBI:59789"/>
    </ligand>
</feature>
<dbReference type="Pfam" id="PF05175">
    <property type="entry name" value="MTS"/>
    <property type="match status" value="1"/>
</dbReference>
<dbReference type="InterPro" id="IPR040758">
    <property type="entry name" value="PrmC_N"/>
</dbReference>
<dbReference type="CDD" id="cd02440">
    <property type="entry name" value="AdoMet_MTases"/>
    <property type="match status" value="1"/>
</dbReference>
<keyword evidence="3 5" id="KW-0949">S-adenosyl-L-methionine</keyword>
<keyword evidence="1 5" id="KW-0489">Methyltransferase</keyword>
<feature type="binding site" evidence="5">
    <location>
        <begin position="208"/>
        <end position="211"/>
    </location>
    <ligand>
        <name>substrate</name>
    </ligand>
</feature>
<dbReference type="Gene3D" id="1.10.8.10">
    <property type="entry name" value="DNA helicase RuvA subunit, C-terminal domain"/>
    <property type="match status" value="1"/>
</dbReference>
<evidence type="ECO:0000256" key="2">
    <source>
        <dbReference type="ARBA" id="ARBA00022679"/>
    </source>
</evidence>
<dbReference type="HAMAP" id="MF_02126">
    <property type="entry name" value="RF_methyltr_PrmC"/>
    <property type="match status" value="1"/>
</dbReference>
<sequence length="300" mass="31264">MSGAEMRRSPLTPALSPEGRGSKAGGATLAQALAAAQRQGLPRPETQMLLLHALGRTTHERAWLIAHDDDALAPGAAARFDALCARRQRGEPVAYLTGTKAFHGLTLQVDARVLDPRDDTETLVDWALELLPTDRPARVLDLGTGSGAIALALAAARPQAEVWAVDASADALAVAQANGQQLGLAVTWRLGDWLAPVAGQCFDLIVGNPPYIADGDPHLAALAHEPRQALASGPDGLRDLRAICAAAPAHLAPGGWLLLEHGHDQAGAVRALLQHAGLGPVQSRRDLAGIERCSGGQRAA</sequence>
<dbReference type="NCBIfam" id="TIGR03534">
    <property type="entry name" value="RF_mod_PrmC"/>
    <property type="match status" value="1"/>
</dbReference>
<feature type="domain" description="Methyltransferase small" evidence="7">
    <location>
        <begin position="128"/>
        <end position="219"/>
    </location>
</feature>
<evidence type="ECO:0000259" key="8">
    <source>
        <dbReference type="Pfam" id="PF17827"/>
    </source>
</evidence>
<gene>
    <name evidence="5 9" type="primary">prmC</name>
    <name evidence="9" type="ORF">ACFFGG_17300</name>
</gene>
<evidence type="ECO:0000259" key="7">
    <source>
        <dbReference type="Pfam" id="PF05175"/>
    </source>
</evidence>
<comment type="catalytic activity">
    <reaction evidence="4 5">
        <text>L-glutaminyl-[peptide chain release factor] + S-adenosyl-L-methionine = N(5)-methyl-L-glutaminyl-[peptide chain release factor] + S-adenosyl-L-homocysteine + H(+)</text>
        <dbReference type="Rhea" id="RHEA:42896"/>
        <dbReference type="Rhea" id="RHEA-COMP:10271"/>
        <dbReference type="Rhea" id="RHEA-COMP:10272"/>
        <dbReference type="ChEBI" id="CHEBI:15378"/>
        <dbReference type="ChEBI" id="CHEBI:30011"/>
        <dbReference type="ChEBI" id="CHEBI:57856"/>
        <dbReference type="ChEBI" id="CHEBI:59789"/>
        <dbReference type="ChEBI" id="CHEBI:61891"/>
        <dbReference type="EC" id="2.1.1.297"/>
    </reaction>
</comment>
<dbReference type="InterPro" id="IPR002052">
    <property type="entry name" value="DNA_methylase_N6_adenine_CS"/>
</dbReference>
<dbReference type="GO" id="GO:0032259">
    <property type="term" value="P:methylation"/>
    <property type="evidence" value="ECO:0007669"/>
    <property type="project" value="UniProtKB-KW"/>
</dbReference>
<dbReference type="Proteomes" id="UP001589834">
    <property type="component" value="Unassembled WGS sequence"/>
</dbReference>
<feature type="domain" description="Release factor glutamine methyltransferase N-terminal" evidence="8">
    <location>
        <begin position="30"/>
        <end position="98"/>
    </location>
</feature>
<keyword evidence="10" id="KW-1185">Reference proteome</keyword>
<evidence type="ECO:0000256" key="1">
    <source>
        <dbReference type="ARBA" id="ARBA00022603"/>
    </source>
</evidence>
<dbReference type="RefSeq" id="WP_377484949.1">
    <property type="nucleotide sequence ID" value="NZ_JBHLTN010000043.1"/>
</dbReference>
<evidence type="ECO:0000256" key="5">
    <source>
        <dbReference type="HAMAP-Rule" id="MF_02126"/>
    </source>
</evidence>
<evidence type="ECO:0000313" key="10">
    <source>
        <dbReference type="Proteomes" id="UP001589834"/>
    </source>
</evidence>
<dbReference type="InterPro" id="IPR050320">
    <property type="entry name" value="N5-glutamine_MTase"/>
</dbReference>
<dbReference type="EMBL" id="JBHLTN010000043">
    <property type="protein sequence ID" value="MFC0594307.1"/>
    <property type="molecule type" value="Genomic_DNA"/>
</dbReference>
<proteinExistence type="inferred from homology"/>
<name>A0ABV6PWT0_9BURK</name>
<dbReference type="InterPro" id="IPR029063">
    <property type="entry name" value="SAM-dependent_MTases_sf"/>
</dbReference>
<dbReference type="InterPro" id="IPR007848">
    <property type="entry name" value="Small_mtfrase_dom"/>
</dbReference>
<dbReference type="SUPFAM" id="SSF53335">
    <property type="entry name" value="S-adenosyl-L-methionine-dependent methyltransferases"/>
    <property type="match status" value="1"/>
</dbReference>
<organism evidence="9 10">
    <name type="scientific">Ottowia pentelensis</name>
    <dbReference type="NCBI Taxonomy" id="511108"/>
    <lineage>
        <taxon>Bacteria</taxon>
        <taxon>Pseudomonadati</taxon>
        <taxon>Pseudomonadota</taxon>
        <taxon>Betaproteobacteria</taxon>
        <taxon>Burkholderiales</taxon>
        <taxon>Comamonadaceae</taxon>
        <taxon>Ottowia</taxon>
    </lineage>
</organism>
<comment type="similarity">
    <text evidence="5">Belongs to the protein N5-glutamine methyltransferase family. PrmC subfamily.</text>
</comment>
<dbReference type="PANTHER" id="PTHR18895:SF74">
    <property type="entry name" value="MTRF1L RELEASE FACTOR GLUTAMINE METHYLTRANSFERASE"/>
    <property type="match status" value="1"/>
</dbReference>
<protein>
    <recommendedName>
        <fullName evidence="5">Release factor glutamine methyltransferase</fullName>
        <shortName evidence="5">RF MTase</shortName>
        <ecNumber evidence="5">2.1.1.297</ecNumber>
    </recommendedName>
    <alternativeName>
        <fullName evidence="5">N5-glutamine methyltransferase PrmC</fullName>
    </alternativeName>
    <alternativeName>
        <fullName evidence="5">Protein-(glutamine-N5) MTase PrmC</fullName>
    </alternativeName>
    <alternativeName>
        <fullName evidence="5">Protein-glutamine N-methyltransferase PrmC</fullName>
    </alternativeName>
</protein>
<accession>A0ABV6PWT0</accession>
<evidence type="ECO:0000256" key="3">
    <source>
        <dbReference type="ARBA" id="ARBA00022691"/>
    </source>
</evidence>
<evidence type="ECO:0000256" key="6">
    <source>
        <dbReference type="SAM" id="MobiDB-lite"/>
    </source>
</evidence>
<dbReference type="Gene3D" id="3.40.50.150">
    <property type="entry name" value="Vaccinia Virus protein VP39"/>
    <property type="match status" value="1"/>
</dbReference>
<dbReference type="NCBIfam" id="TIGR00536">
    <property type="entry name" value="hemK_fam"/>
    <property type="match status" value="1"/>
</dbReference>
<dbReference type="InterPro" id="IPR004556">
    <property type="entry name" value="HemK-like"/>
</dbReference>
<dbReference type="GO" id="GO:0102559">
    <property type="term" value="F:peptide chain release factor N(5)-glutamine methyltransferase activity"/>
    <property type="evidence" value="ECO:0007669"/>
    <property type="project" value="UniProtKB-EC"/>
</dbReference>
<feature type="binding site" evidence="5">
    <location>
        <position position="208"/>
    </location>
    <ligand>
        <name>S-adenosyl-L-methionine</name>
        <dbReference type="ChEBI" id="CHEBI:59789"/>
    </ligand>
</feature>
<dbReference type="PANTHER" id="PTHR18895">
    <property type="entry name" value="HEMK METHYLTRANSFERASE"/>
    <property type="match status" value="1"/>
</dbReference>
<evidence type="ECO:0000256" key="4">
    <source>
        <dbReference type="ARBA" id="ARBA00048391"/>
    </source>
</evidence>
<dbReference type="PROSITE" id="PS00092">
    <property type="entry name" value="N6_MTASE"/>
    <property type="match status" value="1"/>
</dbReference>
<comment type="caution">
    <text evidence="9">The sequence shown here is derived from an EMBL/GenBank/DDBJ whole genome shotgun (WGS) entry which is preliminary data.</text>
</comment>
<keyword evidence="2 5" id="KW-0808">Transferase</keyword>
<feature type="region of interest" description="Disordered" evidence="6">
    <location>
        <begin position="1"/>
        <end position="24"/>
    </location>
</feature>